<dbReference type="EMBL" id="AP018150">
    <property type="protein sequence ID" value="BBE10283.1"/>
    <property type="molecule type" value="Genomic_DNA"/>
</dbReference>
<accession>A0A2Z6EXU2</accession>
<organism evidence="2 3">
    <name type="scientific">Mycoavidus cysteinexigens</name>
    <dbReference type="NCBI Taxonomy" id="1553431"/>
    <lineage>
        <taxon>Bacteria</taxon>
        <taxon>Pseudomonadati</taxon>
        <taxon>Pseudomonadota</taxon>
        <taxon>Betaproteobacteria</taxon>
        <taxon>Burkholderiales</taxon>
        <taxon>Burkholderiaceae</taxon>
        <taxon>Mycoavidus</taxon>
    </lineage>
</organism>
<dbReference type="PANTHER" id="PTHR33473:SF19">
    <property type="entry name" value="ATP-DEPENDENT CLP PROTEASE ADAPTER PROTEIN CLPS"/>
    <property type="match status" value="1"/>
</dbReference>
<dbReference type="Proteomes" id="UP000282597">
    <property type="component" value="Chromosome"/>
</dbReference>
<protein>
    <recommendedName>
        <fullName evidence="1">ATP-dependent Clp protease adapter protein ClpS</fullName>
    </recommendedName>
</protein>
<dbReference type="InterPro" id="IPR014719">
    <property type="entry name" value="Ribosomal_bL12_C/ClpS-like"/>
</dbReference>
<dbReference type="HAMAP" id="MF_00302">
    <property type="entry name" value="ClpS"/>
    <property type="match status" value="1"/>
</dbReference>
<dbReference type="InterPro" id="IPR022935">
    <property type="entry name" value="ClpS"/>
</dbReference>
<keyword evidence="2" id="KW-0645">Protease</keyword>
<comment type="function">
    <text evidence="1">Involved in the modulation of the specificity of the ClpAP-mediated ATP-dependent protein degradation.</text>
</comment>
<dbReference type="RefSeq" id="WP_026921564.1">
    <property type="nucleotide sequence ID" value="NZ_AP018150.1"/>
</dbReference>
<comment type="subunit">
    <text evidence="1">Binds to the N-terminal domain of the chaperone ClpA.</text>
</comment>
<dbReference type="NCBIfam" id="NF000672">
    <property type="entry name" value="PRK00033.1-5"/>
    <property type="match status" value="1"/>
</dbReference>
<dbReference type="Gene3D" id="3.30.1390.10">
    <property type="match status" value="1"/>
</dbReference>
<dbReference type="GO" id="GO:0030163">
    <property type="term" value="P:protein catabolic process"/>
    <property type="evidence" value="ECO:0007669"/>
    <property type="project" value="InterPro"/>
</dbReference>
<dbReference type="FunFam" id="3.30.1390.10:FF:000002">
    <property type="entry name" value="ATP-dependent Clp protease adapter protein ClpS"/>
    <property type="match status" value="1"/>
</dbReference>
<comment type="similarity">
    <text evidence="1">Belongs to the ClpS family.</text>
</comment>
<name>A0A2Z6EXU2_9BURK</name>
<dbReference type="InterPro" id="IPR003769">
    <property type="entry name" value="ClpS_core"/>
</dbReference>
<dbReference type="Pfam" id="PF02617">
    <property type="entry name" value="ClpS"/>
    <property type="match status" value="1"/>
</dbReference>
<gene>
    <name evidence="1" type="primary">clpS</name>
    <name evidence="2" type="ORF">MCB1EB_2122</name>
</gene>
<evidence type="ECO:0000313" key="3">
    <source>
        <dbReference type="Proteomes" id="UP000282597"/>
    </source>
</evidence>
<evidence type="ECO:0000313" key="2">
    <source>
        <dbReference type="EMBL" id="BBE10283.1"/>
    </source>
</evidence>
<proteinExistence type="inferred from homology"/>
<dbReference type="GO" id="GO:0006508">
    <property type="term" value="P:proteolysis"/>
    <property type="evidence" value="ECO:0007669"/>
    <property type="project" value="UniProtKB-UniRule"/>
</dbReference>
<dbReference type="PANTHER" id="PTHR33473">
    <property type="entry name" value="ATP-DEPENDENT CLP PROTEASE ADAPTER PROTEIN CLPS1, CHLOROPLASTIC"/>
    <property type="match status" value="1"/>
</dbReference>
<sequence>MAIFSNLEDNIVVERQKQKIKPPPMYQVVLLNDDFTPMGFVVMILQKYFRKDQKASIQIMLKVHCEGKAICGVYTRDVAMTKVKQVTTHAKQAGHPLRCVMERT</sequence>
<dbReference type="KEGG" id="mcys:MCB1EB_2122"/>
<dbReference type="GO" id="GO:0008233">
    <property type="term" value="F:peptidase activity"/>
    <property type="evidence" value="ECO:0007669"/>
    <property type="project" value="UniProtKB-KW"/>
</dbReference>
<evidence type="ECO:0000256" key="1">
    <source>
        <dbReference type="HAMAP-Rule" id="MF_00302"/>
    </source>
</evidence>
<keyword evidence="3" id="KW-1185">Reference proteome</keyword>
<keyword evidence="2" id="KW-0378">Hydrolase</keyword>
<dbReference type="SUPFAM" id="SSF54736">
    <property type="entry name" value="ClpS-like"/>
    <property type="match status" value="1"/>
</dbReference>
<reference evidence="2 3" key="1">
    <citation type="journal article" date="2018" name="Microbes Environ.">
        <title>Comparative Genomic Insights into Endofungal Lifestyles of Two Bacterial Endosymbionts, Mycoavidus cysteinexigens and Burkholderia rhizoxinica.</title>
        <authorList>
            <person name="Sharmin D."/>
            <person name="Guo Y."/>
            <person name="Nishizawa T."/>
            <person name="Ohshima S."/>
            <person name="Sato Y."/>
            <person name="Takashima Y."/>
            <person name="Narisawa K."/>
            <person name="Ohta H."/>
        </authorList>
    </citation>
    <scope>NUCLEOTIDE SEQUENCE [LARGE SCALE GENOMIC DNA]</scope>
    <source>
        <strain evidence="2 3">B1-EB</strain>
    </source>
</reference>
<dbReference type="AlphaFoldDB" id="A0A2Z6EXU2"/>